<evidence type="ECO:0000313" key="17">
    <source>
        <dbReference type="Proteomes" id="UP000681526"/>
    </source>
</evidence>
<organism evidence="16 17">
    <name type="scientific">Thermobacillus xylanilyticus</name>
    <dbReference type="NCBI Taxonomy" id="76633"/>
    <lineage>
        <taxon>Bacteria</taxon>
        <taxon>Bacillati</taxon>
        <taxon>Bacillota</taxon>
        <taxon>Bacilli</taxon>
        <taxon>Bacillales</taxon>
        <taxon>Paenibacillaceae</taxon>
        <taxon>Thermobacillus</taxon>
    </lineage>
</organism>
<dbReference type="EMBL" id="CAJRAY010000043">
    <property type="protein sequence ID" value="CAG5086197.1"/>
    <property type="molecule type" value="Genomic_DNA"/>
</dbReference>
<keyword evidence="4" id="KW-1003">Cell membrane</keyword>
<dbReference type="InterPro" id="IPR003594">
    <property type="entry name" value="HATPase_dom"/>
</dbReference>
<dbReference type="Pfam" id="PF00672">
    <property type="entry name" value="HAMP"/>
    <property type="match status" value="1"/>
</dbReference>
<keyword evidence="10" id="KW-0902">Two-component regulatory system</keyword>
<evidence type="ECO:0000256" key="8">
    <source>
        <dbReference type="ARBA" id="ARBA00022777"/>
    </source>
</evidence>
<protein>
    <recommendedName>
        <fullName evidence="3">histidine kinase</fullName>
        <ecNumber evidence="3">2.7.13.3</ecNumber>
    </recommendedName>
</protein>
<dbReference type="Pfam" id="PF06580">
    <property type="entry name" value="His_kinase"/>
    <property type="match status" value="1"/>
</dbReference>
<evidence type="ECO:0000256" key="3">
    <source>
        <dbReference type="ARBA" id="ARBA00012438"/>
    </source>
</evidence>
<evidence type="ECO:0000256" key="11">
    <source>
        <dbReference type="ARBA" id="ARBA00023136"/>
    </source>
</evidence>
<comment type="catalytic activity">
    <reaction evidence="1">
        <text>ATP + protein L-histidine = ADP + protein N-phospho-L-histidine.</text>
        <dbReference type="EC" id="2.7.13.3"/>
    </reaction>
</comment>
<keyword evidence="13" id="KW-1133">Transmembrane helix</keyword>
<dbReference type="InterPro" id="IPR010559">
    <property type="entry name" value="Sig_transdc_His_kin_internal"/>
</dbReference>
<dbReference type="GO" id="GO:0016301">
    <property type="term" value="F:kinase activity"/>
    <property type="evidence" value="ECO:0007669"/>
    <property type="project" value="UniProtKB-KW"/>
</dbReference>
<dbReference type="CDD" id="cd06225">
    <property type="entry name" value="HAMP"/>
    <property type="match status" value="1"/>
</dbReference>
<dbReference type="InterPro" id="IPR005467">
    <property type="entry name" value="His_kinase_dom"/>
</dbReference>
<dbReference type="InterPro" id="IPR003660">
    <property type="entry name" value="HAMP_dom"/>
</dbReference>
<dbReference type="SUPFAM" id="SSF158472">
    <property type="entry name" value="HAMP domain-like"/>
    <property type="match status" value="1"/>
</dbReference>
<feature type="domain" description="Histidine kinase" evidence="14">
    <location>
        <begin position="519"/>
        <end position="617"/>
    </location>
</feature>
<evidence type="ECO:0000259" key="14">
    <source>
        <dbReference type="PROSITE" id="PS50109"/>
    </source>
</evidence>
<evidence type="ECO:0000256" key="13">
    <source>
        <dbReference type="SAM" id="Phobius"/>
    </source>
</evidence>
<comment type="caution">
    <text evidence="16">The sequence shown here is derived from an EMBL/GenBank/DDBJ whole genome shotgun (WGS) entry which is preliminary data.</text>
</comment>
<dbReference type="SUPFAM" id="SSF55874">
    <property type="entry name" value="ATPase domain of HSP90 chaperone/DNA topoisomerase II/histidine kinase"/>
    <property type="match status" value="1"/>
</dbReference>
<evidence type="ECO:0000256" key="1">
    <source>
        <dbReference type="ARBA" id="ARBA00000085"/>
    </source>
</evidence>
<keyword evidence="7" id="KW-0547">Nucleotide-binding</keyword>
<accession>A0ABM8V426</accession>
<keyword evidence="17" id="KW-1185">Reference proteome</keyword>
<keyword evidence="6" id="KW-0808">Transferase</keyword>
<dbReference type="SMART" id="SM00387">
    <property type="entry name" value="HATPase_c"/>
    <property type="match status" value="1"/>
</dbReference>
<keyword evidence="11 13" id="KW-0472">Membrane</keyword>
<reference evidence="16 17" key="1">
    <citation type="submission" date="2021-04" db="EMBL/GenBank/DDBJ databases">
        <authorList>
            <person name="Rakotoarivonina H."/>
        </authorList>
    </citation>
    <scope>NUCLEOTIDE SEQUENCE [LARGE SCALE GENOMIC DNA]</scope>
    <source>
        <strain evidence="16 17">XE</strain>
    </source>
</reference>
<dbReference type="Proteomes" id="UP000681526">
    <property type="component" value="Unassembled WGS sequence"/>
</dbReference>
<dbReference type="InterPro" id="IPR036890">
    <property type="entry name" value="HATPase_C_sf"/>
</dbReference>
<dbReference type="SMART" id="SM00304">
    <property type="entry name" value="HAMP"/>
    <property type="match status" value="1"/>
</dbReference>
<evidence type="ECO:0000256" key="2">
    <source>
        <dbReference type="ARBA" id="ARBA00004651"/>
    </source>
</evidence>
<dbReference type="PROSITE" id="PS50109">
    <property type="entry name" value="HIS_KIN"/>
    <property type="match status" value="1"/>
</dbReference>
<evidence type="ECO:0000256" key="9">
    <source>
        <dbReference type="ARBA" id="ARBA00022840"/>
    </source>
</evidence>
<feature type="transmembrane region" description="Helical" evidence="13">
    <location>
        <begin position="335"/>
        <end position="358"/>
    </location>
</feature>
<evidence type="ECO:0000259" key="15">
    <source>
        <dbReference type="PROSITE" id="PS50885"/>
    </source>
</evidence>
<evidence type="ECO:0000256" key="7">
    <source>
        <dbReference type="ARBA" id="ARBA00022741"/>
    </source>
</evidence>
<dbReference type="PANTHER" id="PTHR34220">
    <property type="entry name" value="SENSOR HISTIDINE KINASE YPDA"/>
    <property type="match status" value="1"/>
</dbReference>
<sequence>MRAVIRPVRRLASGMRDAAAGASFRTKLFISYFALVSFIILLLGFAYYQISARNMLANVSESLGDVILNHNLQLDETLRDIRDKSEVLPIDEELYQTFAALDPENNESLLRADRRITQILFRYFGGDDNIYSVFILTPDYAFGSAARMFVPPEGFFSSGLREAAAVADGDLVWVPTYRFADVMDEPRLTDLEFEYDRLASAVKQLNLTYIDERGIFHTLPDHRDKPVLMVNLTVDFFSRLFEEYAGSSGFRRLSYGIAAPDGTVVASSEPEAAGRPETPPWLAEALAQKRGMLRFDRGGSEMLVRYDTMASTGWLSWIEIPVQDALLGLGALKGYTFLFLAVMLSVSAVLAYLMSFLVTKPLVRIKQAIRTVERGRFDARIPEGGRDEFGRVIRLFNQMNERIAALIEENYAARLREKEAELMALNLQLNPHFLYNTLTTLYWIALENGQQEMARVMLNLSDMLQTTTRNKREMWTLRTDLDWLEKYAYIMSVRFEDLFTMDVDVAEELLDMDVPKLFLQPFVENAIIHGFAEMDGGGVIRIRGRREGEAAVFTVEDNGRGFTPERLARMASGEGQSTGMANVGKRIRLLYGPPYGVAIESDEGRGTRIVIRLALKRAPRVDPSPAETPVASTGAAAMEAAGERRGQLL</sequence>
<dbReference type="Pfam" id="PF02518">
    <property type="entry name" value="HATPase_c"/>
    <property type="match status" value="1"/>
</dbReference>
<dbReference type="PANTHER" id="PTHR34220:SF7">
    <property type="entry name" value="SENSOR HISTIDINE KINASE YPDA"/>
    <property type="match status" value="1"/>
</dbReference>
<dbReference type="InterPro" id="IPR050640">
    <property type="entry name" value="Bact_2-comp_sensor_kinase"/>
</dbReference>
<dbReference type="Gene3D" id="6.10.340.10">
    <property type="match status" value="1"/>
</dbReference>
<dbReference type="PROSITE" id="PS50885">
    <property type="entry name" value="HAMP"/>
    <property type="match status" value="1"/>
</dbReference>
<keyword evidence="8 16" id="KW-0418">Kinase</keyword>
<feature type="transmembrane region" description="Helical" evidence="13">
    <location>
        <begin position="29"/>
        <end position="48"/>
    </location>
</feature>
<gene>
    <name evidence="16" type="primary">txxe 2008</name>
    <name evidence="16" type="ORF">TXXE_09675</name>
</gene>
<dbReference type="Gene3D" id="3.30.565.10">
    <property type="entry name" value="Histidine kinase-like ATPase, C-terminal domain"/>
    <property type="match status" value="1"/>
</dbReference>
<keyword evidence="5" id="KW-0597">Phosphoprotein</keyword>
<dbReference type="EC" id="2.7.13.3" evidence="3"/>
<keyword evidence="9" id="KW-0067">ATP-binding</keyword>
<evidence type="ECO:0000256" key="12">
    <source>
        <dbReference type="SAM" id="MobiDB-lite"/>
    </source>
</evidence>
<feature type="domain" description="HAMP" evidence="15">
    <location>
        <begin position="356"/>
        <end position="408"/>
    </location>
</feature>
<dbReference type="RefSeq" id="WP_213484449.1">
    <property type="nucleotide sequence ID" value="NZ_CAJRAY010000043.1"/>
</dbReference>
<evidence type="ECO:0000313" key="16">
    <source>
        <dbReference type="EMBL" id="CAG5086197.1"/>
    </source>
</evidence>
<feature type="region of interest" description="Disordered" evidence="12">
    <location>
        <begin position="621"/>
        <end position="649"/>
    </location>
</feature>
<keyword evidence="13" id="KW-0812">Transmembrane</keyword>
<evidence type="ECO:0000256" key="6">
    <source>
        <dbReference type="ARBA" id="ARBA00022679"/>
    </source>
</evidence>
<evidence type="ECO:0000256" key="10">
    <source>
        <dbReference type="ARBA" id="ARBA00023012"/>
    </source>
</evidence>
<evidence type="ECO:0000256" key="4">
    <source>
        <dbReference type="ARBA" id="ARBA00022475"/>
    </source>
</evidence>
<name>A0ABM8V426_THEXY</name>
<evidence type="ECO:0000256" key="5">
    <source>
        <dbReference type="ARBA" id="ARBA00022553"/>
    </source>
</evidence>
<proteinExistence type="predicted"/>
<comment type="subcellular location">
    <subcellularLocation>
        <location evidence="2">Cell membrane</location>
        <topology evidence="2">Multi-pass membrane protein</topology>
    </subcellularLocation>
</comment>